<proteinExistence type="predicted"/>
<accession>R7T034</accession>
<dbReference type="AlphaFoldDB" id="R7T034"/>
<dbReference type="OrthoDB" id="2745134at2759"/>
<dbReference type="RefSeq" id="XP_007365790.1">
    <property type="nucleotide sequence ID" value="XM_007365728.1"/>
</dbReference>
<dbReference type="HOGENOM" id="CLU_159695_0_0_1"/>
<dbReference type="KEGG" id="dsq:DICSQDRAFT_60477"/>
<dbReference type="GeneID" id="18842957"/>
<gene>
    <name evidence="3" type="ORF">DICSQDRAFT_60477</name>
</gene>
<reference evidence="3 4" key="1">
    <citation type="journal article" date="2012" name="Science">
        <title>The Paleozoic origin of enzymatic lignin decomposition reconstructed from 31 fungal genomes.</title>
        <authorList>
            <person name="Floudas D."/>
            <person name="Binder M."/>
            <person name="Riley R."/>
            <person name="Barry K."/>
            <person name="Blanchette R.A."/>
            <person name="Henrissat B."/>
            <person name="Martinez A.T."/>
            <person name="Otillar R."/>
            <person name="Spatafora J.W."/>
            <person name="Yadav J.S."/>
            <person name="Aerts A."/>
            <person name="Benoit I."/>
            <person name="Boyd A."/>
            <person name="Carlson A."/>
            <person name="Copeland A."/>
            <person name="Coutinho P.M."/>
            <person name="de Vries R.P."/>
            <person name="Ferreira P."/>
            <person name="Findley K."/>
            <person name="Foster B."/>
            <person name="Gaskell J."/>
            <person name="Glotzer D."/>
            <person name="Gorecki P."/>
            <person name="Heitman J."/>
            <person name="Hesse C."/>
            <person name="Hori C."/>
            <person name="Igarashi K."/>
            <person name="Jurgens J.A."/>
            <person name="Kallen N."/>
            <person name="Kersten P."/>
            <person name="Kohler A."/>
            <person name="Kuees U."/>
            <person name="Kumar T.K.A."/>
            <person name="Kuo A."/>
            <person name="LaButti K."/>
            <person name="Larrondo L.F."/>
            <person name="Lindquist E."/>
            <person name="Ling A."/>
            <person name="Lombard V."/>
            <person name="Lucas S."/>
            <person name="Lundell T."/>
            <person name="Martin R."/>
            <person name="McLaughlin D.J."/>
            <person name="Morgenstern I."/>
            <person name="Morin E."/>
            <person name="Murat C."/>
            <person name="Nagy L.G."/>
            <person name="Nolan M."/>
            <person name="Ohm R.A."/>
            <person name="Patyshakuliyeva A."/>
            <person name="Rokas A."/>
            <person name="Ruiz-Duenas F.J."/>
            <person name="Sabat G."/>
            <person name="Salamov A."/>
            <person name="Samejima M."/>
            <person name="Schmutz J."/>
            <person name="Slot J.C."/>
            <person name="St John F."/>
            <person name="Stenlid J."/>
            <person name="Sun H."/>
            <person name="Sun S."/>
            <person name="Syed K."/>
            <person name="Tsang A."/>
            <person name="Wiebenga A."/>
            <person name="Young D."/>
            <person name="Pisabarro A."/>
            <person name="Eastwood D.C."/>
            <person name="Martin F."/>
            <person name="Cullen D."/>
            <person name="Grigoriev I.V."/>
            <person name="Hibbett D.S."/>
        </authorList>
    </citation>
    <scope>NUCLEOTIDE SEQUENCE [LARGE SCALE GENOMIC DNA]</scope>
    <source>
        <strain evidence="3 4">LYAD-421 SS1</strain>
    </source>
</reference>
<keyword evidence="1" id="KW-1133">Transmembrane helix</keyword>
<dbReference type="Proteomes" id="UP000053319">
    <property type="component" value="Unassembled WGS sequence"/>
</dbReference>
<keyword evidence="1" id="KW-0472">Membrane</keyword>
<feature type="domain" description="DUF6533" evidence="2">
    <location>
        <begin position="1"/>
        <end position="33"/>
    </location>
</feature>
<feature type="transmembrane region" description="Helical" evidence="1">
    <location>
        <begin position="20"/>
        <end position="43"/>
    </location>
</feature>
<dbReference type="Pfam" id="PF20151">
    <property type="entry name" value="DUF6533"/>
    <property type="match status" value="1"/>
</dbReference>
<protein>
    <recommendedName>
        <fullName evidence="2">DUF6533 domain-containing protein</fullName>
    </recommendedName>
</protein>
<evidence type="ECO:0000313" key="4">
    <source>
        <dbReference type="Proteomes" id="UP000053319"/>
    </source>
</evidence>
<organism evidence="3 4">
    <name type="scientific">Dichomitus squalens (strain LYAD-421)</name>
    <name type="common">Western red white-rot fungus</name>
    <dbReference type="NCBI Taxonomy" id="732165"/>
    <lineage>
        <taxon>Eukaryota</taxon>
        <taxon>Fungi</taxon>
        <taxon>Dikarya</taxon>
        <taxon>Basidiomycota</taxon>
        <taxon>Agaricomycotina</taxon>
        <taxon>Agaricomycetes</taxon>
        <taxon>Polyporales</taxon>
        <taxon>Polyporaceae</taxon>
        <taxon>Dichomitus</taxon>
    </lineage>
</organism>
<feature type="non-terminal residue" evidence="3">
    <location>
        <position position="1"/>
    </location>
</feature>
<sequence length="113" mass="12755">LYDATITTGEEVRCFWGRKVTGAAILFWLNKYMNAMFLVWLFVTDFKISDEAGTFLLIVSELFLNDHTTSSEVSRAPFIALRVYALQKSLIICAMAFMLALAPLTTNFVSTLQ</sequence>
<evidence type="ECO:0000313" key="3">
    <source>
        <dbReference type="EMBL" id="EJF61345.1"/>
    </source>
</evidence>
<evidence type="ECO:0000256" key="1">
    <source>
        <dbReference type="SAM" id="Phobius"/>
    </source>
</evidence>
<feature type="transmembrane region" description="Helical" evidence="1">
    <location>
        <begin position="90"/>
        <end position="110"/>
    </location>
</feature>
<keyword evidence="1" id="KW-0812">Transmembrane</keyword>
<evidence type="ECO:0000259" key="2">
    <source>
        <dbReference type="Pfam" id="PF20151"/>
    </source>
</evidence>
<dbReference type="EMBL" id="JH719410">
    <property type="protein sequence ID" value="EJF61345.1"/>
    <property type="molecule type" value="Genomic_DNA"/>
</dbReference>
<dbReference type="InterPro" id="IPR045340">
    <property type="entry name" value="DUF6533"/>
</dbReference>
<name>R7T034_DICSQ</name>